<feature type="compositionally biased region" description="Polar residues" evidence="1">
    <location>
        <begin position="207"/>
        <end position="217"/>
    </location>
</feature>
<feature type="compositionally biased region" description="Basic residues" evidence="1">
    <location>
        <begin position="482"/>
        <end position="494"/>
    </location>
</feature>
<evidence type="ECO:0000313" key="2">
    <source>
        <dbReference type="EMBL" id="CAI2373958.1"/>
    </source>
</evidence>
<feature type="compositionally biased region" description="Basic and acidic residues" evidence="1">
    <location>
        <begin position="68"/>
        <end position="79"/>
    </location>
</feature>
<organism evidence="2 3">
    <name type="scientific">Euplotes crassus</name>
    <dbReference type="NCBI Taxonomy" id="5936"/>
    <lineage>
        <taxon>Eukaryota</taxon>
        <taxon>Sar</taxon>
        <taxon>Alveolata</taxon>
        <taxon>Ciliophora</taxon>
        <taxon>Intramacronucleata</taxon>
        <taxon>Spirotrichea</taxon>
        <taxon>Hypotrichia</taxon>
        <taxon>Euplotida</taxon>
        <taxon>Euplotidae</taxon>
        <taxon>Moneuplotes</taxon>
    </lineage>
</organism>
<feature type="region of interest" description="Disordered" evidence="1">
    <location>
        <begin position="189"/>
        <end position="231"/>
    </location>
</feature>
<feature type="region of interest" description="Disordered" evidence="1">
    <location>
        <begin position="447"/>
        <end position="466"/>
    </location>
</feature>
<feature type="region of interest" description="Disordered" evidence="1">
    <location>
        <begin position="473"/>
        <end position="494"/>
    </location>
</feature>
<feature type="region of interest" description="Disordered" evidence="1">
    <location>
        <begin position="56"/>
        <end position="172"/>
    </location>
</feature>
<evidence type="ECO:0000256" key="1">
    <source>
        <dbReference type="SAM" id="MobiDB-lite"/>
    </source>
</evidence>
<feature type="region of interest" description="Disordered" evidence="1">
    <location>
        <begin position="247"/>
        <end position="280"/>
    </location>
</feature>
<dbReference type="Proteomes" id="UP001295684">
    <property type="component" value="Unassembled WGS sequence"/>
</dbReference>
<dbReference type="AlphaFoldDB" id="A0AAD2CYN0"/>
<comment type="caution">
    <text evidence="2">The sequence shown here is derived from an EMBL/GenBank/DDBJ whole genome shotgun (WGS) entry which is preliminary data.</text>
</comment>
<sequence length="494" mass="55954">MLSPNQRPVMIKLAPKLTLINKSGSEKIIDTENLDTISEYRDICNELISEEPKPLKLRYSDPTSVPKFENDQEDIKIVKEFNSINSDEPKSSSGKNDAETNDSGFKLSGVSQDKISEEKKDSQGTTPSSGLPKGNLKNSSEKSEKSSKTLPKEEDYQSEEDSIGEDTPLAQMIHNSKLKTHFLEMKVLKTPSSEIRLKNKKVRKNIPQPTNDKNSLDNGDDSAESPYTDQGDFNISLAVYNSYTVRRERKKKSLECSTSGTKANSALKPPNLVEAPSQEESKQFLGAVKPGKDTNIHERNKRNIIKRVVKQSKSDIKPLEVTTEKKPTSSQILRKVLHKPRSDVKKGIKKPFEIPRKSETSHTEMIRESKWLSNKVHQPKMHKNGKLNKNMFRKIKSTQRYIHKGASKNYPKTMHSTNWKGSKPIIPYLSSKSMSESLNKFCAPREHKTAPRINKPRRESKQDSKILSLIYGNATESPTGRGQKHLKFSQVQRK</sequence>
<gene>
    <name evidence="2" type="ORF">ECRASSUSDP1_LOCUS15307</name>
</gene>
<feature type="compositionally biased region" description="Polar residues" evidence="1">
    <location>
        <begin position="255"/>
        <end position="264"/>
    </location>
</feature>
<feature type="compositionally biased region" description="Polar residues" evidence="1">
    <location>
        <begin position="82"/>
        <end position="95"/>
    </location>
</feature>
<reference evidence="2" key="1">
    <citation type="submission" date="2023-07" db="EMBL/GenBank/DDBJ databases">
        <authorList>
            <consortium name="AG Swart"/>
            <person name="Singh M."/>
            <person name="Singh A."/>
            <person name="Seah K."/>
            <person name="Emmerich C."/>
        </authorList>
    </citation>
    <scope>NUCLEOTIDE SEQUENCE</scope>
    <source>
        <strain evidence="2">DP1</strain>
    </source>
</reference>
<accession>A0AAD2CYN0</accession>
<proteinExistence type="predicted"/>
<keyword evidence="3" id="KW-1185">Reference proteome</keyword>
<protein>
    <submittedName>
        <fullName evidence="2">Uncharacterized protein</fullName>
    </submittedName>
</protein>
<evidence type="ECO:0000313" key="3">
    <source>
        <dbReference type="Proteomes" id="UP001295684"/>
    </source>
</evidence>
<feature type="compositionally biased region" description="Basic and acidic residues" evidence="1">
    <location>
        <begin position="139"/>
        <end position="155"/>
    </location>
</feature>
<dbReference type="EMBL" id="CAMPGE010015325">
    <property type="protein sequence ID" value="CAI2373958.1"/>
    <property type="molecule type" value="Genomic_DNA"/>
</dbReference>
<name>A0AAD2CYN0_EUPCR</name>